<feature type="region of interest" description="Disordered" evidence="3">
    <location>
        <begin position="20"/>
        <end position="43"/>
    </location>
</feature>
<feature type="binding site" evidence="2">
    <location>
        <begin position="137"/>
        <end position="138"/>
    </location>
    <ligand>
        <name>S-adenosyl-L-methionine</name>
        <dbReference type="ChEBI" id="CHEBI:59789"/>
    </ligand>
</feature>
<feature type="binding site" evidence="2">
    <location>
        <position position="92"/>
    </location>
    <ligand>
        <name>S-adenosyl-L-methionine</name>
        <dbReference type="ChEBI" id="CHEBI:59789"/>
    </ligand>
</feature>
<comment type="caution">
    <text evidence="6">The sequence shown here is derived from an EMBL/GenBank/DDBJ whole genome shotgun (WGS) entry which is preliminary data.</text>
</comment>
<reference evidence="6 7" key="1">
    <citation type="submission" date="2020-07" db="EMBL/GenBank/DDBJ databases">
        <title>Sequencing the genomes of 1000 actinobacteria strains.</title>
        <authorList>
            <person name="Klenk H.-P."/>
        </authorList>
    </citation>
    <scope>NUCLEOTIDE SEQUENCE [LARGE SCALE GENOMIC DNA]</scope>
    <source>
        <strain evidence="6 7">DSM 15664</strain>
    </source>
</reference>
<dbReference type="EC" id="2.1.1.187" evidence="6"/>
<evidence type="ECO:0000313" key="7">
    <source>
        <dbReference type="Proteomes" id="UP000560069"/>
    </source>
</evidence>
<dbReference type="Gene3D" id="3.40.50.150">
    <property type="entry name" value="Vaccinia Virus protein VP39"/>
    <property type="match status" value="1"/>
</dbReference>
<dbReference type="SUPFAM" id="SSF53335">
    <property type="entry name" value="S-adenosyl-L-methionine-dependent methyltransferases"/>
    <property type="match status" value="1"/>
</dbReference>
<name>A0A7Z0EB81_9MICC</name>
<keyword evidence="2" id="KW-0949">S-adenosyl-L-methionine</keyword>
<feature type="binding site" evidence="1">
    <location>
        <position position="48"/>
    </location>
    <ligand>
        <name>Zn(2+)</name>
        <dbReference type="ChEBI" id="CHEBI:29105"/>
    </ligand>
</feature>
<keyword evidence="6" id="KW-0808">Transferase</keyword>
<dbReference type="AlphaFoldDB" id="A0A7Z0EB81"/>
<dbReference type="GO" id="GO:0046872">
    <property type="term" value="F:metal ion binding"/>
    <property type="evidence" value="ECO:0007669"/>
    <property type="project" value="UniProtKB-KW"/>
</dbReference>
<keyword evidence="7" id="KW-1185">Reference proteome</keyword>
<evidence type="ECO:0000259" key="4">
    <source>
        <dbReference type="Pfam" id="PF08241"/>
    </source>
</evidence>
<accession>A0A7Z0EB81</accession>
<dbReference type="Pfam" id="PF21302">
    <property type="entry name" value="Zn_ribbon_RlmA"/>
    <property type="match status" value="1"/>
</dbReference>
<sequence>MTSPWPLICPSCAAPMDLVRAPDAPGHSPRTEPQQQKSSPRALQALSCPAGHRFDAARQGYVNLLSGRGTRFTPDSAQMIMARERVQNAGVFDALSTELTQILGEHTAARSRTDPAVPAETTHTSDPAIFLDCGAGTGHYLHQLLDSSPASRGIALDLSVAGLKRAARHRRTLALAWDLWQPLPLASDAVDLLLDVFAPRNVAEYARVLRPGGLAVVVTPGDAHLGQLRSAGMLKVQGEKLRQLAEQMAPAFGVAELNAQVKATVPVDAGLAADLVFMGPAGHHLDLGALRKQLADAGVSHVTIDLDVSLWRR</sequence>
<feature type="binding site" evidence="2">
    <location>
        <position position="224"/>
    </location>
    <ligand>
        <name>S-adenosyl-L-methionine</name>
        <dbReference type="ChEBI" id="CHEBI:59789"/>
    </ligand>
</feature>
<protein>
    <submittedName>
        <fullName evidence="6">23S rRNA (Guanine745-N1)-methyltransferase</fullName>
        <ecNumber evidence="6">2.1.1.187</ecNumber>
    </submittedName>
</protein>
<dbReference type="PIRSF" id="PIRSF018249">
    <property type="entry name" value="MyrA_prd"/>
    <property type="match status" value="1"/>
</dbReference>
<dbReference type="Proteomes" id="UP000560069">
    <property type="component" value="Unassembled WGS sequence"/>
</dbReference>
<dbReference type="EMBL" id="JACCFQ010000001">
    <property type="protein sequence ID" value="NYJ17702.1"/>
    <property type="molecule type" value="Genomic_DNA"/>
</dbReference>
<feature type="binding site" evidence="1">
    <location>
        <position position="52"/>
    </location>
    <ligand>
        <name>Zn(2+)</name>
        <dbReference type="ChEBI" id="CHEBI:29105"/>
    </ligand>
</feature>
<dbReference type="InterPro" id="IPR029063">
    <property type="entry name" value="SAM-dependent_MTases_sf"/>
</dbReference>
<organism evidence="6 7">
    <name type="scientific">Nesterenkonia sandarakina</name>
    <dbReference type="NCBI Taxonomy" id="272918"/>
    <lineage>
        <taxon>Bacteria</taxon>
        <taxon>Bacillati</taxon>
        <taxon>Actinomycetota</taxon>
        <taxon>Actinomycetes</taxon>
        <taxon>Micrococcales</taxon>
        <taxon>Micrococcaceae</taxon>
        <taxon>Nesterenkonia</taxon>
    </lineage>
</organism>
<keyword evidence="1" id="KW-0479">Metal-binding</keyword>
<evidence type="ECO:0000256" key="1">
    <source>
        <dbReference type="PIRSR" id="PIRSR018249-1"/>
    </source>
</evidence>
<keyword evidence="6" id="KW-0489">Methyltransferase</keyword>
<feature type="domain" description="23S rRNA (guanine(745)-N(1))-methyltransferase N-terminal" evidence="5">
    <location>
        <begin position="44"/>
        <end position="65"/>
    </location>
</feature>
<dbReference type="InterPro" id="IPR013216">
    <property type="entry name" value="Methyltransf_11"/>
</dbReference>
<dbReference type="PANTHER" id="PTHR42912">
    <property type="entry name" value="METHYLTRANSFERASE"/>
    <property type="match status" value="1"/>
</dbReference>
<dbReference type="InterPro" id="IPR048647">
    <property type="entry name" value="RlmA_N"/>
</dbReference>
<proteinExistence type="predicted"/>
<evidence type="ECO:0000256" key="2">
    <source>
        <dbReference type="PIRSR" id="PIRSR018249-2"/>
    </source>
</evidence>
<evidence type="ECO:0000259" key="5">
    <source>
        <dbReference type="Pfam" id="PF21302"/>
    </source>
</evidence>
<dbReference type="CDD" id="cd02440">
    <property type="entry name" value="AdoMet_MTases"/>
    <property type="match status" value="1"/>
</dbReference>
<dbReference type="InterPro" id="IPR016718">
    <property type="entry name" value="rRNA_m1G-MeTrfase_A_prd"/>
</dbReference>
<gene>
    <name evidence="6" type="ORF">HNR11_002236</name>
</gene>
<feature type="domain" description="Methyltransferase type 11" evidence="4">
    <location>
        <begin position="131"/>
        <end position="216"/>
    </location>
</feature>
<dbReference type="GO" id="GO:0052911">
    <property type="term" value="F:23S rRNA (guanine(745)-N(1))-methyltransferase activity"/>
    <property type="evidence" value="ECO:0007669"/>
    <property type="project" value="UniProtKB-EC"/>
</dbReference>
<evidence type="ECO:0000313" key="6">
    <source>
        <dbReference type="EMBL" id="NYJ17702.1"/>
    </source>
</evidence>
<dbReference type="Pfam" id="PF08241">
    <property type="entry name" value="Methyltransf_11"/>
    <property type="match status" value="1"/>
</dbReference>
<dbReference type="InterPro" id="IPR050508">
    <property type="entry name" value="Methyltransf_Superfamily"/>
</dbReference>
<feature type="compositionally biased region" description="Polar residues" evidence="3">
    <location>
        <begin position="31"/>
        <end position="41"/>
    </location>
</feature>
<evidence type="ECO:0000256" key="3">
    <source>
        <dbReference type="SAM" id="MobiDB-lite"/>
    </source>
</evidence>
<keyword evidence="1" id="KW-0862">Zinc</keyword>
<dbReference type="RefSeq" id="WP_179442381.1">
    <property type="nucleotide sequence ID" value="NZ_JACCFQ010000001.1"/>
</dbReference>